<proteinExistence type="inferred from homology"/>
<evidence type="ECO:0000256" key="6">
    <source>
        <dbReference type="ARBA" id="ARBA00022792"/>
    </source>
</evidence>
<evidence type="ECO:0000256" key="4">
    <source>
        <dbReference type="ARBA" id="ARBA00022660"/>
    </source>
</evidence>
<keyword evidence="8" id="KW-1133">Transmembrane helix</keyword>
<evidence type="ECO:0000256" key="9">
    <source>
        <dbReference type="ARBA" id="ARBA00023128"/>
    </source>
</evidence>
<keyword evidence="3" id="KW-0813">Transport</keyword>
<dbReference type="Ensembl" id="ENSGAGT00000002309.1">
    <property type="protein sequence ID" value="ENSGAGP00000002031.1"/>
    <property type="gene ID" value="ENSGAGG00000001636.1"/>
</dbReference>
<organism evidence="11 12">
    <name type="scientific">Gopherus agassizii</name>
    <name type="common">Agassiz's desert tortoise</name>
    <dbReference type="NCBI Taxonomy" id="38772"/>
    <lineage>
        <taxon>Eukaryota</taxon>
        <taxon>Metazoa</taxon>
        <taxon>Chordata</taxon>
        <taxon>Craniata</taxon>
        <taxon>Vertebrata</taxon>
        <taxon>Euteleostomi</taxon>
        <taxon>Archelosauria</taxon>
        <taxon>Testudinata</taxon>
        <taxon>Testudines</taxon>
        <taxon>Cryptodira</taxon>
        <taxon>Durocryptodira</taxon>
        <taxon>Testudinoidea</taxon>
        <taxon>Testudinidae</taxon>
        <taxon>Gopherus</taxon>
    </lineage>
</organism>
<comment type="similarity">
    <text evidence="2">Belongs to the UQCR10/QCR9 family.</text>
</comment>
<dbReference type="GO" id="GO:0045275">
    <property type="term" value="C:respiratory chain complex III"/>
    <property type="evidence" value="ECO:0007669"/>
    <property type="project" value="InterPro"/>
</dbReference>
<dbReference type="SUPFAM" id="SSF81514">
    <property type="entry name" value="Subunit X (non-heme 7 kDa protein) of cytochrome bc1 complex (Ubiquinol-cytochrome c reductase)"/>
    <property type="match status" value="1"/>
</dbReference>
<evidence type="ECO:0000313" key="12">
    <source>
        <dbReference type="Proteomes" id="UP000291020"/>
    </source>
</evidence>
<evidence type="ECO:0000256" key="7">
    <source>
        <dbReference type="ARBA" id="ARBA00022982"/>
    </source>
</evidence>
<keyword evidence="10" id="KW-0472">Membrane</keyword>
<dbReference type="GO" id="GO:0005743">
    <property type="term" value="C:mitochondrial inner membrane"/>
    <property type="evidence" value="ECO:0007669"/>
    <property type="project" value="UniProtKB-SubCell"/>
</dbReference>
<comment type="subcellular location">
    <subcellularLocation>
        <location evidence="1">Mitochondrion inner membrane</location>
        <topology evidence="1">Single-pass membrane protein</topology>
    </subcellularLocation>
</comment>
<reference evidence="11" key="3">
    <citation type="submission" date="2025-09" db="UniProtKB">
        <authorList>
            <consortium name="Ensembl"/>
        </authorList>
    </citation>
    <scope>IDENTIFICATION</scope>
</reference>
<evidence type="ECO:0000256" key="1">
    <source>
        <dbReference type="ARBA" id="ARBA00004434"/>
    </source>
</evidence>
<dbReference type="Proteomes" id="UP000291020">
    <property type="component" value="Unassembled WGS sequence"/>
</dbReference>
<evidence type="ECO:0000313" key="11">
    <source>
        <dbReference type="Ensembl" id="ENSGAGP00000002031.1"/>
    </source>
</evidence>
<dbReference type="InterPro" id="IPR008027">
    <property type="entry name" value="QCR9"/>
</dbReference>
<dbReference type="InterPro" id="IPR036656">
    <property type="entry name" value="QCR9_sf"/>
</dbReference>
<protein>
    <submittedName>
        <fullName evidence="11">Uncharacterized protein</fullName>
    </submittedName>
</protein>
<evidence type="ECO:0000256" key="8">
    <source>
        <dbReference type="ARBA" id="ARBA00022989"/>
    </source>
</evidence>
<reference evidence="11" key="2">
    <citation type="submission" date="2025-08" db="UniProtKB">
        <authorList>
            <consortium name="Ensembl"/>
        </authorList>
    </citation>
    <scope>IDENTIFICATION</scope>
</reference>
<keyword evidence="6" id="KW-0999">Mitochondrion inner membrane</keyword>
<accession>A0A452GKA7</accession>
<evidence type="ECO:0000256" key="5">
    <source>
        <dbReference type="ARBA" id="ARBA00022692"/>
    </source>
</evidence>
<keyword evidence="7" id="KW-0249">Electron transport</keyword>
<dbReference type="AlphaFoldDB" id="A0A452GKA7"/>
<dbReference type="Pfam" id="PF05365">
    <property type="entry name" value="UCR_UQCRX_QCR9"/>
    <property type="match status" value="1"/>
</dbReference>
<name>A0A452GKA7_9SAUR</name>
<keyword evidence="12" id="KW-1185">Reference proteome</keyword>
<dbReference type="Gene3D" id="1.20.5.260">
    <property type="entry name" value="Cytochrome b-c1 complex subunit 9"/>
    <property type="match status" value="1"/>
</dbReference>
<evidence type="ECO:0000256" key="10">
    <source>
        <dbReference type="ARBA" id="ARBA00023136"/>
    </source>
</evidence>
<keyword evidence="9" id="KW-0496">Mitochondrion</keyword>
<dbReference type="GO" id="GO:0006122">
    <property type="term" value="P:mitochondrial electron transport, ubiquinol to cytochrome c"/>
    <property type="evidence" value="ECO:0007669"/>
    <property type="project" value="InterPro"/>
</dbReference>
<sequence length="86" mass="9530">MGCSNTALSDLSSALSVISALAPLAQHELSQRVDTFYERLNHGKLWKHIKHKYETQEKLSESCSSHEGVTVSPLATLQLPDSSYQE</sequence>
<keyword evidence="5" id="KW-0812">Transmembrane</keyword>
<evidence type="ECO:0000256" key="3">
    <source>
        <dbReference type="ARBA" id="ARBA00022448"/>
    </source>
</evidence>
<evidence type="ECO:0000256" key="2">
    <source>
        <dbReference type="ARBA" id="ARBA00007856"/>
    </source>
</evidence>
<reference evidence="12" key="1">
    <citation type="journal article" date="2017" name="PLoS ONE">
        <title>The Agassiz's desert tortoise genome provides a resource for the conservation of a threatened species.</title>
        <authorList>
            <person name="Tollis M."/>
            <person name="DeNardo D.F."/>
            <person name="Cornelius J.A."/>
            <person name="Dolby G.A."/>
            <person name="Edwards T."/>
            <person name="Henen B.T."/>
            <person name="Karl A.E."/>
            <person name="Murphy R.W."/>
            <person name="Kusumi K."/>
        </authorList>
    </citation>
    <scope>NUCLEOTIDE SEQUENCE [LARGE SCALE GENOMIC DNA]</scope>
</reference>
<keyword evidence="4" id="KW-0679">Respiratory chain</keyword>